<keyword evidence="3" id="KW-0808">Transferase</keyword>
<dbReference type="PANTHER" id="PTHR10277:SF9">
    <property type="entry name" value="2-ISOPROPYLMALATE SYNTHASE 1, CHLOROPLASTIC-RELATED"/>
    <property type="match status" value="1"/>
</dbReference>
<name>A0A6N3F2J5_CLOSY</name>
<keyword evidence="3" id="KW-0012">Acyltransferase</keyword>
<reference evidence="3" key="1">
    <citation type="submission" date="2019-11" db="EMBL/GenBank/DDBJ databases">
        <authorList>
            <person name="Feng L."/>
        </authorList>
    </citation>
    <scope>NUCLEOTIDE SEQUENCE</scope>
    <source>
        <strain evidence="3">CsymbiosumLFYP84</strain>
    </source>
</reference>
<dbReference type="RefSeq" id="WP_021643782.1">
    <property type="nucleotide sequence ID" value="NZ_CABHNX010000215.1"/>
</dbReference>
<feature type="domain" description="Pyruvate carboxyltransferase" evidence="2">
    <location>
        <begin position="4"/>
        <end position="247"/>
    </location>
</feature>
<evidence type="ECO:0000313" key="3">
    <source>
        <dbReference type="EMBL" id="VYU46191.1"/>
    </source>
</evidence>
<organism evidence="3">
    <name type="scientific">Clostridium symbiosum</name>
    <name type="common">Bacteroides symbiosus</name>
    <dbReference type="NCBI Taxonomy" id="1512"/>
    <lineage>
        <taxon>Bacteria</taxon>
        <taxon>Bacillati</taxon>
        <taxon>Bacillota</taxon>
        <taxon>Clostridia</taxon>
        <taxon>Lachnospirales</taxon>
        <taxon>Lachnospiraceae</taxon>
        <taxon>Otoolea</taxon>
    </lineage>
</organism>
<dbReference type="GO" id="GO:0003852">
    <property type="term" value="F:2-isopropylmalate synthase activity"/>
    <property type="evidence" value="ECO:0007669"/>
    <property type="project" value="TreeGrafter"/>
</dbReference>
<evidence type="ECO:0000256" key="1">
    <source>
        <dbReference type="ARBA" id="ARBA00023211"/>
    </source>
</evidence>
<dbReference type="SUPFAM" id="SSF51569">
    <property type="entry name" value="Aldolase"/>
    <property type="match status" value="1"/>
</dbReference>
<dbReference type="EMBL" id="CACRUA010000028">
    <property type="protein sequence ID" value="VYU46191.1"/>
    <property type="molecule type" value="Genomic_DNA"/>
</dbReference>
<dbReference type="CDD" id="cd07944">
    <property type="entry name" value="DRE_TIM_HOA_like"/>
    <property type="match status" value="1"/>
</dbReference>
<dbReference type="GO" id="GO:0009098">
    <property type="term" value="P:L-leucine biosynthetic process"/>
    <property type="evidence" value="ECO:0007669"/>
    <property type="project" value="TreeGrafter"/>
</dbReference>
<dbReference type="PANTHER" id="PTHR10277">
    <property type="entry name" value="HOMOCITRATE SYNTHASE-RELATED"/>
    <property type="match status" value="1"/>
</dbReference>
<evidence type="ECO:0000259" key="2">
    <source>
        <dbReference type="Pfam" id="PF00682"/>
    </source>
</evidence>
<protein>
    <submittedName>
        <fullName evidence="3">Homocitrate synthase</fullName>
        <ecNumber evidence="3">2.3.3.14</ecNumber>
    </submittedName>
</protein>
<dbReference type="EC" id="2.3.3.14" evidence="3"/>
<dbReference type="InterPro" id="IPR000891">
    <property type="entry name" value="PYR_CT"/>
</dbReference>
<sequence length="535" mass="61186">MKEIKLLDCTLRDGGFVNDWEFGYGNIINIFERLISSGVDVLEIGFLDDRRPFDKNRTIMPDTKSADDIFGRLDKGNAMIVAMIDYGTCRIENLAPCAESFIDGIRVIFKKHVMKEAIAYCREVKQLGYQVYVQAVSITSYSDREILDLIELVNELNPYALSIVDTYGLLHQENLMHYFELFNHNLNREIGIGYHSHNNFQLAYSNSIEVLRETADRRVLIDASLYGMGKSAGNLPLELISMYMNTSCGRNFNTAQMLEAIDINIMPFFRKSPWGYNLFFYISASNNCHPSYVKFLMDKQTLSLKALNGILDSIEPEKKLLYDKDYIEQLYRTYQSTECNDETELAELTKALAGKALLLLGPGKNMELQKDRVLSYIEKTNPVIISVNYIPDDIAIDYAFLSNSRRYVQLGSRLLELKDRTDRKVKVIATSNVTNVKDRFDYTLNYSSLIDPNAEIIDNSFVMLLNVLVKTGVSHAACAGFDGYTYHGDNYFNADMDYRIAREKSQGINQYVTETLDRLAGTLNVEFITDSRYHK</sequence>
<dbReference type="Gene3D" id="3.20.20.70">
    <property type="entry name" value="Aldolase class I"/>
    <property type="match status" value="1"/>
</dbReference>
<dbReference type="GO" id="GO:0004410">
    <property type="term" value="F:homocitrate synthase activity"/>
    <property type="evidence" value="ECO:0007669"/>
    <property type="project" value="UniProtKB-EC"/>
</dbReference>
<proteinExistence type="predicted"/>
<dbReference type="InterPro" id="IPR013785">
    <property type="entry name" value="Aldolase_TIM"/>
</dbReference>
<gene>
    <name evidence="3" type="ORF">CSLFYP84_02340</name>
</gene>
<dbReference type="InterPro" id="IPR050073">
    <property type="entry name" value="2-IPM_HCS-like"/>
</dbReference>
<dbReference type="AlphaFoldDB" id="A0A6N3F2J5"/>
<accession>A0A6N3F2J5</accession>
<keyword evidence="1" id="KW-0464">Manganese</keyword>
<dbReference type="Pfam" id="PF00682">
    <property type="entry name" value="HMGL-like"/>
    <property type="match status" value="1"/>
</dbReference>